<keyword evidence="1" id="KW-0732">Signal</keyword>
<feature type="signal peptide" evidence="1">
    <location>
        <begin position="1"/>
        <end position="30"/>
    </location>
</feature>
<gene>
    <name evidence="3" type="ORF">A5888_000876</name>
</gene>
<keyword evidence="4" id="KW-1185">Reference proteome</keyword>
<proteinExistence type="predicted"/>
<dbReference type="AlphaFoldDB" id="A0AAQ3XZC4"/>
<evidence type="ECO:0000259" key="2">
    <source>
        <dbReference type="Pfam" id="PF12671"/>
    </source>
</evidence>
<dbReference type="EMBL" id="CP147247">
    <property type="protein sequence ID" value="WYJ89157.1"/>
    <property type="molecule type" value="Genomic_DNA"/>
</dbReference>
<dbReference type="Proteomes" id="UP000195141">
    <property type="component" value="Chromosome"/>
</dbReference>
<feature type="domain" description="Putative amidase" evidence="2">
    <location>
        <begin position="177"/>
        <end position="326"/>
    </location>
</feature>
<accession>A0AAQ3XZC4</accession>
<feature type="chain" id="PRO_5042872295" description="Putative amidase domain-containing protein" evidence="1">
    <location>
        <begin position="31"/>
        <end position="331"/>
    </location>
</feature>
<reference evidence="3" key="1">
    <citation type="submission" date="2017-05" db="EMBL/GenBank/DDBJ databases">
        <authorList>
            <consortium name="The Broad Institute Genomics Platform"/>
            <consortium name="The Broad Institute Genomic Center for Infectious Diseases"/>
            <person name="Earl A."/>
            <person name="Manson A."/>
            <person name="Schwartman J."/>
            <person name="Gilmore M."/>
            <person name="Abouelleil A."/>
            <person name="Cao P."/>
            <person name="Chapman S."/>
            <person name="Cusick C."/>
            <person name="Shea T."/>
            <person name="Young S."/>
            <person name="Neafsey D."/>
            <person name="Nusbaum C."/>
            <person name="Birren B."/>
        </authorList>
    </citation>
    <scope>NUCLEOTIDE SEQUENCE</scope>
    <source>
        <strain evidence="3">9E7_DIV0242</strain>
    </source>
</reference>
<evidence type="ECO:0000313" key="4">
    <source>
        <dbReference type="Proteomes" id="UP000195141"/>
    </source>
</evidence>
<dbReference type="PANTHER" id="PTHR40032">
    <property type="entry name" value="EXPORTED PROTEIN-RELATED"/>
    <property type="match status" value="1"/>
</dbReference>
<evidence type="ECO:0000313" key="3">
    <source>
        <dbReference type="EMBL" id="WYJ89157.1"/>
    </source>
</evidence>
<evidence type="ECO:0000256" key="1">
    <source>
        <dbReference type="SAM" id="SignalP"/>
    </source>
</evidence>
<sequence>MIMKRNIVKYCTIVLGVFTFSIVGATSVSADEIDGTDIVTAVKEEIQENEIDFNLEITLENAQKDLLSAIKENIGQEFDTQLEGEYFNVLGAIEAGNLTLGNSGEENAMYSEFASIYLTRIAALVPVEPTDEEIVALLHEKEYLLERTFNDIRTENISLILGTENTVKPRMARAGFNVTNATKYARDWWNRRNVLFPLYESDCTNFASQIAFYGDKGLRNSANASGMTWTHTAGVTASSPWKLAHNFIVFWTTDGCSTRQFTTKNEAQGYVREGDFVGYFKKNTFQITHIAYVSKKSGNTAYITQHTTDRKDTSWNSINTDSYSSFIVLRF</sequence>
<dbReference type="PANTHER" id="PTHR40032:SF1">
    <property type="entry name" value="EXPORTED PROTEIN"/>
    <property type="match status" value="1"/>
</dbReference>
<reference evidence="3" key="2">
    <citation type="submission" date="2024-03" db="EMBL/GenBank/DDBJ databases">
        <title>The Genome Sequence of Enterococcus sp. DIV0242b.</title>
        <authorList>
            <consortium name="The Broad Institute Genomics Platform"/>
            <consortium name="The Broad Institute Microbial Omics Core"/>
            <consortium name="The Broad Institute Genomic Center for Infectious Diseases"/>
            <person name="Earl A."/>
            <person name="Manson A."/>
            <person name="Gilmore M."/>
            <person name="Schwartman J."/>
            <person name="Shea T."/>
            <person name="Abouelleil A."/>
            <person name="Cao P."/>
            <person name="Chapman S."/>
            <person name="Cusick C."/>
            <person name="Young S."/>
            <person name="Neafsey D."/>
            <person name="Nusbaum C."/>
            <person name="Birren B."/>
        </authorList>
    </citation>
    <scope>NUCLEOTIDE SEQUENCE</scope>
    <source>
        <strain evidence="3">9E7_DIV0242</strain>
    </source>
</reference>
<dbReference type="InterPro" id="IPR024301">
    <property type="entry name" value="Amidase_6"/>
</dbReference>
<organism evidence="3 4">
    <name type="scientific">Candidatus Enterococcus clewellii</name>
    <dbReference type="NCBI Taxonomy" id="1834193"/>
    <lineage>
        <taxon>Bacteria</taxon>
        <taxon>Bacillati</taxon>
        <taxon>Bacillota</taxon>
        <taxon>Bacilli</taxon>
        <taxon>Lactobacillales</taxon>
        <taxon>Enterococcaceae</taxon>
        <taxon>Enterococcus</taxon>
    </lineage>
</organism>
<protein>
    <recommendedName>
        <fullName evidence="2">Putative amidase domain-containing protein</fullName>
    </recommendedName>
</protein>
<dbReference type="Pfam" id="PF12671">
    <property type="entry name" value="Amidase_6"/>
    <property type="match status" value="1"/>
</dbReference>
<name>A0AAQ3XZC4_9ENTE</name>